<feature type="domain" description="Guanylate cyclase" evidence="2">
    <location>
        <begin position="245"/>
        <end position="364"/>
    </location>
</feature>
<evidence type="ECO:0000259" key="2">
    <source>
        <dbReference type="PROSITE" id="PS50125"/>
    </source>
</evidence>
<accession>A0ABV4Y747</accession>
<dbReference type="InterPro" id="IPR050697">
    <property type="entry name" value="Adenylyl/Guanylyl_Cyclase_3/4"/>
</dbReference>
<dbReference type="PANTHER" id="PTHR43081">
    <property type="entry name" value="ADENYLATE CYCLASE, TERMINAL-DIFFERENTIATION SPECIFIC-RELATED"/>
    <property type="match status" value="1"/>
</dbReference>
<evidence type="ECO:0000256" key="1">
    <source>
        <dbReference type="ARBA" id="ARBA00005381"/>
    </source>
</evidence>
<dbReference type="Gene3D" id="3.30.70.1230">
    <property type="entry name" value="Nucleotide cyclase"/>
    <property type="match status" value="1"/>
</dbReference>
<comment type="caution">
    <text evidence="3">The sequence shown here is derived from an EMBL/GenBank/DDBJ whole genome shotgun (WGS) entry which is preliminary data.</text>
</comment>
<dbReference type="EMBL" id="JBHFNS010000019">
    <property type="protein sequence ID" value="MFB2934630.1"/>
    <property type="molecule type" value="Genomic_DNA"/>
</dbReference>
<protein>
    <submittedName>
        <fullName evidence="3">Adenylate/guanylate cyclase domain-containing protein</fullName>
    </submittedName>
</protein>
<gene>
    <name evidence="3" type="ORF">ACE1B6_05075</name>
</gene>
<dbReference type="InterPro" id="IPR029787">
    <property type="entry name" value="Nucleotide_cyclase"/>
</dbReference>
<comment type="similarity">
    <text evidence="1">Belongs to the adenylyl cyclase class-3 family.</text>
</comment>
<dbReference type="PROSITE" id="PS50125">
    <property type="entry name" value="GUANYLATE_CYCLASE_2"/>
    <property type="match status" value="1"/>
</dbReference>
<proteinExistence type="inferred from homology"/>
<evidence type="ECO:0000313" key="3">
    <source>
        <dbReference type="EMBL" id="MFB2934630.1"/>
    </source>
</evidence>
<reference evidence="3 4" key="1">
    <citation type="submission" date="2024-09" db="EMBL/GenBank/DDBJ databases">
        <title>Floridaenema gen nov. (Aerosakkonemataceae, Aerosakkonematales ord. nov., Cyanobacteria) from benthic tropical and subtropical fresh waters, with the description of four new species.</title>
        <authorList>
            <person name="Moretto J.A."/>
            <person name="Berthold D.E."/>
            <person name="Lefler F.W."/>
            <person name="Huang I.-S."/>
            <person name="Laughinghouse H. IV."/>
        </authorList>
    </citation>
    <scope>NUCLEOTIDE SEQUENCE [LARGE SCALE GENOMIC DNA]</scope>
    <source>
        <strain evidence="3 4">BLCC-F154</strain>
    </source>
</reference>
<dbReference type="SMART" id="SM00044">
    <property type="entry name" value="CYCc"/>
    <property type="match status" value="1"/>
</dbReference>
<dbReference type="PANTHER" id="PTHR43081:SF1">
    <property type="entry name" value="ADENYLATE CYCLASE, TERMINAL-DIFFERENTIATION SPECIFIC"/>
    <property type="match status" value="1"/>
</dbReference>
<dbReference type="SUPFAM" id="SSF55073">
    <property type="entry name" value="Nucleotide cyclase"/>
    <property type="match status" value="1"/>
</dbReference>
<evidence type="ECO:0000313" key="4">
    <source>
        <dbReference type="Proteomes" id="UP001576776"/>
    </source>
</evidence>
<dbReference type="CDD" id="cd07302">
    <property type="entry name" value="CHD"/>
    <property type="match status" value="1"/>
</dbReference>
<organism evidence="3 4">
    <name type="scientific">Floridaenema fluviatile BLCC-F154</name>
    <dbReference type="NCBI Taxonomy" id="3153640"/>
    <lineage>
        <taxon>Bacteria</taxon>
        <taxon>Bacillati</taxon>
        <taxon>Cyanobacteriota</taxon>
        <taxon>Cyanophyceae</taxon>
        <taxon>Oscillatoriophycideae</taxon>
        <taxon>Aerosakkonematales</taxon>
        <taxon>Aerosakkonemataceae</taxon>
        <taxon>Floridanema</taxon>
        <taxon>Floridanema fluviatile</taxon>
    </lineage>
</organism>
<sequence length="411" mass="46117">MFRQSITQPKDLLEAQLKGTRISAFFNELLTNSGYFLIFNAFSEISLSSWIDYLIEPTHYLIAGAIFLQAWYLAGSNSHRFWGNLIGPFLYTISDLFLDGMEFFHEPNHYVLWLFSLAIATLQGIRFHWIPSAASLIIPLESLSRTFMIVALYMVLSSKSTEPTFSWEHFRKFSQLPTHKFLIESMVFLGLILGLQTARLTSQRQELQKTAQLLRNLAEWGMGSHAVLTAVTNPEELAFQRRDRTIVFMDIRGFTAWCEQTAPDTVASVLNSYYRNVEPGAAQYQPLRITLTADEIMAIYATPQQGIAAAKYMCQAAEIILKKHGLGAGCALHCGDVIEGLFGSKDVRTYTVIGDVVNTAKRLESATPAGAITISDEVYKAMPGKLRVESCEPIMAKGKTEAIKAWRLLVE</sequence>
<keyword evidence="4" id="KW-1185">Reference proteome</keyword>
<dbReference type="InterPro" id="IPR001054">
    <property type="entry name" value="A/G_cyclase"/>
</dbReference>
<name>A0ABV4Y747_9CYAN</name>
<dbReference type="Pfam" id="PF00211">
    <property type="entry name" value="Guanylate_cyc"/>
    <property type="match status" value="1"/>
</dbReference>
<dbReference type="Proteomes" id="UP001576776">
    <property type="component" value="Unassembled WGS sequence"/>
</dbReference>
<dbReference type="RefSeq" id="WP_413256156.1">
    <property type="nucleotide sequence ID" value="NZ_JBHFNS010000019.1"/>
</dbReference>